<accession>A0A543ARN0</accession>
<dbReference type="InterPro" id="IPR016032">
    <property type="entry name" value="Sig_transdc_resp-reg_C-effctor"/>
</dbReference>
<dbReference type="InterPro" id="IPR001867">
    <property type="entry name" value="OmpR/PhoB-type_DNA-bd"/>
</dbReference>
<dbReference type="SUPFAM" id="SSF52540">
    <property type="entry name" value="P-loop containing nucleoside triphosphate hydrolases"/>
    <property type="match status" value="1"/>
</dbReference>
<dbReference type="Gene3D" id="3.40.50.300">
    <property type="entry name" value="P-loop containing nucleotide triphosphate hydrolases"/>
    <property type="match status" value="1"/>
</dbReference>
<dbReference type="GO" id="GO:0000160">
    <property type="term" value="P:phosphorelay signal transduction system"/>
    <property type="evidence" value="ECO:0007669"/>
    <property type="project" value="InterPro"/>
</dbReference>
<reference evidence="8 9" key="1">
    <citation type="submission" date="2019-06" db="EMBL/GenBank/DDBJ databases">
        <title>Sequencing the genomes of 1000 actinobacteria strains.</title>
        <authorList>
            <person name="Klenk H.-P."/>
        </authorList>
    </citation>
    <scope>NUCLEOTIDE SEQUENCE [LARGE SCALE GENOMIC DNA]</scope>
    <source>
        <strain evidence="8 9">DSM 45928</strain>
    </source>
</reference>
<dbReference type="InterPro" id="IPR027417">
    <property type="entry name" value="P-loop_NTPase"/>
</dbReference>
<dbReference type="InterPro" id="IPR011990">
    <property type="entry name" value="TPR-like_helical_dom_sf"/>
</dbReference>
<dbReference type="SUPFAM" id="SSF48452">
    <property type="entry name" value="TPR-like"/>
    <property type="match status" value="3"/>
</dbReference>
<dbReference type="InParanoid" id="A0A543ARN0"/>
<keyword evidence="3 5" id="KW-0238">DNA-binding</keyword>
<dbReference type="Proteomes" id="UP000317043">
    <property type="component" value="Unassembled WGS sequence"/>
</dbReference>
<protein>
    <submittedName>
        <fullName evidence="8">DNA-binding SARP family transcriptional activator</fullName>
    </submittedName>
</protein>
<feature type="DNA-binding region" description="OmpR/PhoB-type" evidence="5">
    <location>
        <begin position="1"/>
        <end position="93"/>
    </location>
</feature>
<dbReference type="EMBL" id="VFOW01000001">
    <property type="protein sequence ID" value="TQL75175.1"/>
    <property type="molecule type" value="Genomic_DNA"/>
</dbReference>
<gene>
    <name evidence="8" type="ORF">FB566_0671</name>
</gene>
<dbReference type="RefSeq" id="WP_142034843.1">
    <property type="nucleotide sequence ID" value="NZ_JBHTGS010000001.1"/>
</dbReference>
<dbReference type="PANTHER" id="PTHR35807">
    <property type="entry name" value="TRANSCRIPTIONAL REGULATOR REDD-RELATED"/>
    <property type="match status" value="1"/>
</dbReference>
<dbReference type="Pfam" id="PF03704">
    <property type="entry name" value="BTAD"/>
    <property type="match status" value="1"/>
</dbReference>
<dbReference type="CDD" id="cd15831">
    <property type="entry name" value="BTAD"/>
    <property type="match status" value="1"/>
</dbReference>
<dbReference type="SUPFAM" id="SSF46894">
    <property type="entry name" value="C-terminal effector domain of the bipartite response regulators"/>
    <property type="match status" value="1"/>
</dbReference>
<dbReference type="GO" id="GO:0003677">
    <property type="term" value="F:DNA binding"/>
    <property type="evidence" value="ECO:0007669"/>
    <property type="project" value="UniProtKB-UniRule"/>
</dbReference>
<organism evidence="8 9">
    <name type="scientific">Stackebrandtia endophytica</name>
    <dbReference type="NCBI Taxonomy" id="1496996"/>
    <lineage>
        <taxon>Bacteria</taxon>
        <taxon>Bacillati</taxon>
        <taxon>Actinomycetota</taxon>
        <taxon>Actinomycetes</taxon>
        <taxon>Glycomycetales</taxon>
        <taxon>Glycomycetaceae</taxon>
        <taxon>Stackebrandtia</taxon>
    </lineage>
</organism>
<comment type="similarity">
    <text evidence="1">Belongs to the AfsR/DnrI/RedD regulatory family.</text>
</comment>
<proteinExistence type="inferred from homology"/>
<evidence type="ECO:0000256" key="4">
    <source>
        <dbReference type="ARBA" id="ARBA00023163"/>
    </source>
</evidence>
<evidence type="ECO:0000256" key="5">
    <source>
        <dbReference type="PROSITE-ProRule" id="PRU01091"/>
    </source>
</evidence>
<dbReference type="SMART" id="SM01043">
    <property type="entry name" value="BTAD"/>
    <property type="match status" value="1"/>
</dbReference>
<evidence type="ECO:0000313" key="8">
    <source>
        <dbReference type="EMBL" id="TQL75175.1"/>
    </source>
</evidence>
<keyword evidence="4" id="KW-0804">Transcription</keyword>
<dbReference type="GO" id="GO:0006355">
    <property type="term" value="P:regulation of DNA-templated transcription"/>
    <property type="evidence" value="ECO:0007669"/>
    <property type="project" value="InterPro"/>
</dbReference>
<comment type="caution">
    <text evidence="8">The sequence shown here is derived from an EMBL/GenBank/DDBJ whole genome shotgun (WGS) entry which is preliminary data.</text>
</comment>
<evidence type="ECO:0000256" key="6">
    <source>
        <dbReference type="SAM" id="MobiDB-lite"/>
    </source>
</evidence>
<dbReference type="AlphaFoldDB" id="A0A543ARN0"/>
<dbReference type="Gene3D" id="1.10.10.10">
    <property type="entry name" value="Winged helix-like DNA-binding domain superfamily/Winged helix DNA-binding domain"/>
    <property type="match status" value="1"/>
</dbReference>
<evidence type="ECO:0000313" key="9">
    <source>
        <dbReference type="Proteomes" id="UP000317043"/>
    </source>
</evidence>
<sequence>MRFSILGPLSVDIDGEPINITRPRWRSILAYLLLQANRPVTTSRLVTAIWGDHPVPTANTQVHTAVSVLRRTFRRADPAEVIANPPTGYLINLEEKQLDVLGFTATVSTARVGTDTPDDLRRALDLWRGPALEGITAAFADAARARLEEERLFLFERLMDLEIDRGNTRDITPEIMGFIDRHPLRESLVERLMLALYRSGRKSDALREYARIRERLSTDLGVEPGPDLRRLHLEMLQDGPTVRHRTPERDRARPAHQPRRLPRPSPAFTGRAAERTQLRYALTRRPDERTVVSLHGAAGVGKSAVAIQTAHDLGGDFPDGQLYIDLLGSSPGPAPDRLGVLRLALHGMGLAESDIPSDESEAAQRFQQLAADARLLVLLDNAAGPHQVSDILRMVRRGAVIITSRAPLEPPDSDLQLRIDVLPPADATALLDRIAGRAGADWSQFNRIAAYCDYLPLALCIAGGRLARHPDLTGAGLTRELTTQRDRLDALDMDGVGVSSSIKVGYDPIAHGNGPVDRVAATAFHALGLLPVSSLDVAVVSAMSCPDDPTLAAAALNRLARAQLVTGDEEGRYRPHSLVRAAAAEYAAESLTVPQRDELLGRAIAFYTACAVRAEDLLRPHRQPDSRPEPVDPVSSEVLDLVLRSGDDVGGWLDSYLPDLVSVAAMAAMSPASARQAIGMAGALSWILRHRGDFRREHVLARNAVRAADRLADPVVVRQTLIRLGRVELYLGRQSVADKHFERALASARTDGDVHSQIAVLNDLSLAAINRGELSSAERLLGECVGLATPLTARIDVTAATRHNLAVVEALLNRWQAASRLLHEAIDLRTSADPAAEGSDRVLLGVVYCAMGRLDDAVDQLSVATDTCEGHGDLVGAWFGLTALTVAHLRQNRDATAAATGRRCLLLARSIGQPFAEKSAHHLLALALAATGESEGARSHRRRSEAIDAAPVTPDTRLIATLLVG</sequence>
<keyword evidence="2" id="KW-0805">Transcription regulation</keyword>
<dbReference type="PRINTS" id="PR00364">
    <property type="entry name" value="DISEASERSIST"/>
</dbReference>
<dbReference type="InterPro" id="IPR036388">
    <property type="entry name" value="WH-like_DNA-bd_sf"/>
</dbReference>
<feature type="region of interest" description="Disordered" evidence="6">
    <location>
        <begin position="240"/>
        <end position="273"/>
    </location>
</feature>
<evidence type="ECO:0000256" key="1">
    <source>
        <dbReference type="ARBA" id="ARBA00005820"/>
    </source>
</evidence>
<dbReference type="Pfam" id="PF00486">
    <property type="entry name" value="Trans_reg_C"/>
    <property type="match status" value="1"/>
</dbReference>
<evidence type="ECO:0000256" key="2">
    <source>
        <dbReference type="ARBA" id="ARBA00023015"/>
    </source>
</evidence>
<dbReference type="SMART" id="SM00862">
    <property type="entry name" value="Trans_reg_C"/>
    <property type="match status" value="1"/>
</dbReference>
<dbReference type="InterPro" id="IPR051677">
    <property type="entry name" value="AfsR-DnrI-RedD_regulator"/>
</dbReference>
<evidence type="ECO:0000259" key="7">
    <source>
        <dbReference type="PROSITE" id="PS51755"/>
    </source>
</evidence>
<dbReference type="OrthoDB" id="7628974at2"/>
<feature type="domain" description="OmpR/PhoB-type" evidence="7">
    <location>
        <begin position="1"/>
        <end position="93"/>
    </location>
</feature>
<dbReference type="PROSITE" id="PS51755">
    <property type="entry name" value="OMPR_PHOB"/>
    <property type="match status" value="1"/>
</dbReference>
<keyword evidence="9" id="KW-1185">Reference proteome</keyword>
<dbReference type="Gene3D" id="1.25.40.10">
    <property type="entry name" value="Tetratricopeptide repeat domain"/>
    <property type="match status" value="2"/>
</dbReference>
<dbReference type="PANTHER" id="PTHR35807:SF1">
    <property type="entry name" value="TRANSCRIPTIONAL REGULATOR REDD"/>
    <property type="match status" value="1"/>
</dbReference>
<evidence type="ECO:0000256" key="3">
    <source>
        <dbReference type="ARBA" id="ARBA00023125"/>
    </source>
</evidence>
<dbReference type="InterPro" id="IPR005158">
    <property type="entry name" value="BTAD"/>
</dbReference>
<name>A0A543ARN0_9ACTN</name>